<evidence type="ECO:0000313" key="7">
    <source>
        <dbReference type="Proteomes" id="UP000289946"/>
    </source>
</evidence>
<dbReference type="AlphaFoldDB" id="A0A4Q0SH33"/>
<dbReference type="InterPro" id="IPR042272">
    <property type="entry name" value="ATP12_ATP_synth-F1-assembly_N"/>
</dbReference>
<keyword evidence="2" id="KW-0809">Transit peptide</keyword>
<dbReference type="InterPro" id="IPR011419">
    <property type="entry name" value="ATP12_ATP_synth-F1-assembly"/>
</dbReference>
<evidence type="ECO:0000256" key="4">
    <source>
        <dbReference type="SAM" id="MobiDB-lite"/>
    </source>
</evidence>
<evidence type="ECO:0000313" key="8">
    <source>
        <dbReference type="Proteomes" id="UP000290565"/>
    </source>
</evidence>
<dbReference type="RefSeq" id="WP_128940597.1">
    <property type="nucleotide sequence ID" value="NZ_LBJM01000060.1"/>
</dbReference>
<dbReference type="EMBL" id="LBJM01000060">
    <property type="protein sequence ID" value="RXH38482.1"/>
    <property type="molecule type" value="Genomic_DNA"/>
</dbReference>
<keyword evidence="3" id="KW-0143">Chaperone</keyword>
<gene>
    <name evidence="5" type="ORF">EAS62_20915</name>
    <name evidence="6" type="ORF">XH94_22540</name>
</gene>
<evidence type="ECO:0000313" key="6">
    <source>
        <dbReference type="EMBL" id="RXH38482.1"/>
    </source>
</evidence>
<evidence type="ECO:0000256" key="1">
    <source>
        <dbReference type="ARBA" id="ARBA00008231"/>
    </source>
</evidence>
<dbReference type="EMBL" id="RDRA01000011">
    <property type="protein sequence ID" value="RXG93154.1"/>
    <property type="molecule type" value="Genomic_DNA"/>
</dbReference>
<dbReference type="PANTHER" id="PTHR21013">
    <property type="entry name" value="ATP SYNTHASE MITOCHONDRIAL F1 COMPLEX ASSEMBLY FACTOR 2/ATP12 PROTEIN, MITOCHONDRIAL PRECURSOR"/>
    <property type="match status" value="1"/>
</dbReference>
<feature type="region of interest" description="Disordered" evidence="4">
    <location>
        <begin position="1"/>
        <end position="37"/>
    </location>
</feature>
<keyword evidence="7" id="KW-1185">Reference proteome</keyword>
<comment type="similarity">
    <text evidence="1">Belongs to the ATP12 family.</text>
</comment>
<evidence type="ECO:0000256" key="2">
    <source>
        <dbReference type="ARBA" id="ARBA00022946"/>
    </source>
</evidence>
<comment type="caution">
    <text evidence="6">The sequence shown here is derived from an EMBL/GenBank/DDBJ whole genome shotgun (WGS) entry which is preliminary data.</text>
</comment>
<proteinExistence type="inferred from homology"/>
<dbReference type="Pfam" id="PF07542">
    <property type="entry name" value="ATP12"/>
    <property type="match status" value="1"/>
</dbReference>
<sequence>MRELFEEAAGQPPPDPRESARASARTSPRKRFYKEAGAGEAEGGFAITLDGKPIRTPTGRQVVIPSRDLADAVAAEWAAQGETIDPVTMPLTRIANSVVEGVIDRVDLVSDDLAKYFETDLLFYRAGHPEGLVAREAAHWDPVLFWAAETLGAHFILSEGIMHVKQPDEALKAARAALPRDAWSVAALHVVTTLTGSALLALALAHGVRDAGQVWAAAHVDEDWNIDQWGVDEEAAARRATRLRDFEAAVAVLAAVKPQAAEGP</sequence>
<protein>
    <submittedName>
        <fullName evidence="6">ATPase</fullName>
    </submittedName>
</protein>
<reference evidence="6 8" key="1">
    <citation type="submission" date="2015-04" db="EMBL/GenBank/DDBJ databases">
        <title>Comparative genomics of rhizobia nodulating Arachis hypogaea in China.</title>
        <authorList>
            <person name="Li Y."/>
        </authorList>
    </citation>
    <scope>NUCLEOTIDE SEQUENCE [LARGE SCALE GENOMIC DNA]</scope>
    <source>
        <strain evidence="6 8">CCBAU 51787</strain>
    </source>
</reference>
<dbReference type="PANTHER" id="PTHR21013:SF10">
    <property type="entry name" value="ATP SYNTHASE MITOCHONDRIAL F1 COMPLEX ASSEMBLY FACTOR 2"/>
    <property type="match status" value="1"/>
</dbReference>
<evidence type="ECO:0000313" key="5">
    <source>
        <dbReference type="EMBL" id="RXG93154.1"/>
    </source>
</evidence>
<organism evidence="6 8">
    <name type="scientific">Bradyrhizobium zhanjiangense</name>
    <dbReference type="NCBI Taxonomy" id="1325107"/>
    <lineage>
        <taxon>Bacteria</taxon>
        <taxon>Pseudomonadati</taxon>
        <taxon>Pseudomonadota</taxon>
        <taxon>Alphaproteobacteria</taxon>
        <taxon>Hyphomicrobiales</taxon>
        <taxon>Nitrobacteraceae</taxon>
        <taxon>Bradyrhizobium</taxon>
    </lineage>
</organism>
<dbReference type="Proteomes" id="UP000289946">
    <property type="component" value="Unassembled WGS sequence"/>
</dbReference>
<reference evidence="5 7" key="2">
    <citation type="submission" date="2018-10" db="EMBL/GenBank/DDBJ databases">
        <title>Bradyrhizobium sp. nov., isolated from effective nodules of peanut in China.</title>
        <authorList>
            <person name="Li Y."/>
        </authorList>
    </citation>
    <scope>NUCLEOTIDE SEQUENCE [LARGE SCALE GENOMIC DNA]</scope>
    <source>
        <strain evidence="5 7">CCBAU 51781</strain>
    </source>
</reference>
<evidence type="ECO:0000256" key="3">
    <source>
        <dbReference type="ARBA" id="ARBA00023186"/>
    </source>
</evidence>
<dbReference type="Proteomes" id="UP000290565">
    <property type="component" value="Unassembled WGS sequence"/>
</dbReference>
<dbReference type="InterPro" id="IPR023335">
    <property type="entry name" value="ATP12_ortho_dom_sf"/>
</dbReference>
<dbReference type="Gene3D" id="3.30.2180.10">
    <property type="entry name" value="ATP12-like"/>
    <property type="match status" value="1"/>
</dbReference>
<dbReference type="SUPFAM" id="SSF160909">
    <property type="entry name" value="ATP12-like"/>
    <property type="match status" value="1"/>
</dbReference>
<dbReference type="GO" id="GO:0043461">
    <property type="term" value="P:proton-transporting ATP synthase complex assembly"/>
    <property type="evidence" value="ECO:0007669"/>
    <property type="project" value="InterPro"/>
</dbReference>
<accession>A0A4Q0SH33</accession>
<name>A0A4Q0SH33_9BRAD</name>
<dbReference type="Gene3D" id="1.10.3580.10">
    <property type="entry name" value="ATP12 ATPase"/>
    <property type="match status" value="1"/>
</dbReference>